<dbReference type="EMBL" id="JBBPBM010000021">
    <property type="protein sequence ID" value="KAK8549014.1"/>
    <property type="molecule type" value="Genomic_DNA"/>
</dbReference>
<feature type="compositionally biased region" description="Polar residues" evidence="1">
    <location>
        <begin position="138"/>
        <end position="153"/>
    </location>
</feature>
<gene>
    <name evidence="2" type="ORF">V6N12_061914</name>
</gene>
<evidence type="ECO:0000313" key="2">
    <source>
        <dbReference type="EMBL" id="KAK8549014.1"/>
    </source>
</evidence>
<comment type="caution">
    <text evidence="2">The sequence shown here is derived from an EMBL/GenBank/DDBJ whole genome shotgun (WGS) entry which is preliminary data.</text>
</comment>
<keyword evidence="3" id="KW-1185">Reference proteome</keyword>
<name>A0ABR2DYF4_9ROSI</name>
<protein>
    <submittedName>
        <fullName evidence="2">Uncharacterized protein</fullName>
    </submittedName>
</protein>
<accession>A0ABR2DYF4</accession>
<sequence>MTLNETVVCHECDNDVMLSMEGGMDPITRVDDMSIHSNLGQGTANIEWRSTIRSELFPKRSFFHLRKVGDVSLQLNLMYNSDGLVRMRRCSTGISPEIRQFDRSRNLRLSFPLSVQQGLVSTDGVQQASEPPAAVSADSDTNSISQPTVSDQTEPVVPGVVASHSDQPDTSTSSGLLTDQVVSAIHEQAGSEPLLSEPMVTDQVASIVQQSVVPTGLDQIDQAGLGASTVANNRHGMTIRSKAGIFRPKIYHAEGQIPPSSIKEAMKDPKWAAAAQEEYQALIKNRT</sequence>
<reference evidence="2 3" key="1">
    <citation type="journal article" date="2024" name="G3 (Bethesda)">
        <title>Genome assembly of Hibiscus sabdariffa L. provides insights into metabolisms of medicinal natural products.</title>
        <authorList>
            <person name="Kim T."/>
        </authorList>
    </citation>
    <scope>NUCLEOTIDE SEQUENCE [LARGE SCALE GENOMIC DNA]</scope>
    <source>
        <strain evidence="2">TK-2024</strain>
        <tissue evidence="2">Old leaves</tissue>
    </source>
</reference>
<evidence type="ECO:0000313" key="3">
    <source>
        <dbReference type="Proteomes" id="UP001472677"/>
    </source>
</evidence>
<feature type="region of interest" description="Disordered" evidence="1">
    <location>
        <begin position="122"/>
        <end position="154"/>
    </location>
</feature>
<dbReference type="Proteomes" id="UP001472677">
    <property type="component" value="Unassembled WGS sequence"/>
</dbReference>
<organism evidence="2 3">
    <name type="scientific">Hibiscus sabdariffa</name>
    <name type="common">roselle</name>
    <dbReference type="NCBI Taxonomy" id="183260"/>
    <lineage>
        <taxon>Eukaryota</taxon>
        <taxon>Viridiplantae</taxon>
        <taxon>Streptophyta</taxon>
        <taxon>Embryophyta</taxon>
        <taxon>Tracheophyta</taxon>
        <taxon>Spermatophyta</taxon>
        <taxon>Magnoliopsida</taxon>
        <taxon>eudicotyledons</taxon>
        <taxon>Gunneridae</taxon>
        <taxon>Pentapetalae</taxon>
        <taxon>rosids</taxon>
        <taxon>malvids</taxon>
        <taxon>Malvales</taxon>
        <taxon>Malvaceae</taxon>
        <taxon>Malvoideae</taxon>
        <taxon>Hibiscus</taxon>
    </lineage>
</organism>
<proteinExistence type="predicted"/>
<evidence type="ECO:0000256" key="1">
    <source>
        <dbReference type="SAM" id="MobiDB-lite"/>
    </source>
</evidence>